<sequence>MVRAITLIIGTVVALTFIFGFGNVLSLALRVGVPLWVAPLIAPAVDLSVLGLLLAARHLALAGAEPDQVRPARRLLVFASVVTLGLNVADHAFNGQVGKAAFDAVGPLLLIGWVEVGPGLLHAINTGTHTTADCASNKSGVVQPEEGNLVERARKVDAEHWAAHNRPISAESLRRRLHIGTHRARALVATIRSSYDVATDSHTDSQ</sequence>
<evidence type="ECO:0008006" key="4">
    <source>
        <dbReference type="Google" id="ProtNLM"/>
    </source>
</evidence>
<keyword evidence="1" id="KW-0472">Membrane</keyword>
<protein>
    <recommendedName>
        <fullName evidence="4">DUF2637 domain-containing protein</fullName>
    </recommendedName>
</protein>
<evidence type="ECO:0000313" key="2">
    <source>
        <dbReference type="EMBL" id="RKT69539.1"/>
    </source>
</evidence>
<evidence type="ECO:0000313" key="3">
    <source>
        <dbReference type="Proteomes" id="UP000272729"/>
    </source>
</evidence>
<dbReference type="Proteomes" id="UP000272729">
    <property type="component" value="Unassembled WGS sequence"/>
</dbReference>
<dbReference type="AlphaFoldDB" id="A0A495X7K5"/>
<comment type="caution">
    <text evidence="2">The sequence shown here is derived from an EMBL/GenBank/DDBJ whole genome shotgun (WGS) entry which is preliminary data.</text>
</comment>
<keyword evidence="1" id="KW-0812">Transmembrane</keyword>
<reference evidence="2 3" key="1">
    <citation type="submission" date="2018-10" db="EMBL/GenBank/DDBJ databases">
        <title>Sequencing the genomes of 1000 actinobacteria strains.</title>
        <authorList>
            <person name="Klenk H.-P."/>
        </authorList>
    </citation>
    <scope>NUCLEOTIDE SEQUENCE [LARGE SCALE GENOMIC DNA]</scope>
    <source>
        <strain evidence="2 3">DSM 43911</strain>
    </source>
</reference>
<feature type="transmembrane region" description="Helical" evidence="1">
    <location>
        <begin position="7"/>
        <end position="29"/>
    </location>
</feature>
<name>A0A495X7K5_9PSEU</name>
<organism evidence="2 3">
    <name type="scientific">Saccharothrix variisporea</name>
    <dbReference type="NCBI Taxonomy" id="543527"/>
    <lineage>
        <taxon>Bacteria</taxon>
        <taxon>Bacillati</taxon>
        <taxon>Actinomycetota</taxon>
        <taxon>Actinomycetes</taxon>
        <taxon>Pseudonocardiales</taxon>
        <taxon>Pseudonocardiaceae</taxon>
        <taxon>Saccharothrix</taxon>
    </lineage>
</organism>
<accession>A0A495X7K5</accession>
<keyword evidence="3" id="KW-1185">Reference proteome</keyword>
<feature type="transmembrane region" description="Helical" evidence="1">
    <location>
        <begin position="35"/>
        <end position="55"/>
    </location>
</feature>
<dbReference type="RefSeq" id="WP_246029749.1">
    <property type="nucleotide sequence ID" value="NZ_JBIUBA010000002.1"/>
</dbReference>
<dbReference type="EMBL" id="RBXR01000001">
    <property type="protein sequence ID" value="RKT69539.1"/>
    <property type="molecule type" value="Genomic_DNA"/>
</dbReference>
<evidence type="ECO:0000256" key="1">
    <source>
        <dbReference type="SAM" id="Phobius"/>
    </source>
</evidence>
<gene>
    <name evidence="2" type="ORF">DFJ66_2772</name>
</gene>
<keyword evidence="1" id="KW-1133">Transmembrane helix</keyword>
<proteinExistence type="predicted"/>